<dbReference type="eggNOG" id="COG1309">
    <property type="taxonomic scope" value="Bacteria"/>
</dbReference>
<dbReference type="OrthoDB" id="9810250at2"/>
<feature type="domain" description="HTH tetR-type" evidence="3">
    <location>
        <begin position="7"/>
        <end position="67"/>
    </location>
</feature>
<evidence type="ECO:0000256" key="1">
    <source>
        <dbReference type="ARBA" id="ARBA00023125"/>
    </source>
</evidence>
<organism evidence="4 5">
    <name type="scientific">Eremococcus coleocola ACS-139-V-Col8</name>
    <dbReference type="NCBI Taxonomy" id="908337"/>
    <lineage>
        <taxon>Bacteria</taxon>
        <taxon>Bacillati</taxon>
        <taxon>Bacillota</taxon>
        <taxon>Bacilli</taxon>
        <taxon>Lactobacillales</taxon>
        <taxon>Aerococcaceae</taxon>
        <taxon>Eremococcus</taxon>
    </lineage>
</organism>
<name>E4KPT4_9LACT</name>
<dbReference type="InterPro" id="IPR001647">
    <property type="entry name" value="HTH_TetR"/>
</dbReference>
<dbReference type="AlphaFoldDB" id="E4KPT4"/>
<evidence type="ECO:0000256" key="2">
    <source>
        <dbReference type="PROSITE-ProRule" id="PRU00335"/>
    </source>
</evidence>
<sequence length="188" mass="21443">MTQARQTSTKADIKAALVKLLQEKDFEAITISDITRTAGINRSTFYLHYLDKLDMIDKIIADILQEIMSKLPIGQAKEKWLPSVVAVLDLVVADFDFVQSLILSRPDYISNILRSFLLELIDRVPELEQALNHRPALNPEYAREVFINSNIGIILHWIRKGCKESTQEIAQMFFAWNQLPSQIEGAQS</sequence>
<dbReference type="RefSeq" id="WP_006418424.1">
    <property type="nucleotide sequence ID" value="NZ_AENN01000015.1"/>
</dbReference>
<evidence type="ECO:0000259" key="3">
    <source>
        <dbReference type="PROSITE" id="PS50977"/>
    </source>
</evidence>
<protein>
    <submittedName>
        <fullName evidence="4">Transcriptional regulator, TetR family</fullName>
    </submittedName>
</protein>
<dbReference type="STRING" id="908337.HMPREF9257_1573"/>
<gene>
    <name evidence="4" type="ORF">HMPREF9257_1573</name>
</gene>
<dbReference type="PANTHER" id="PTHR43479">
    <property type="entry name" value="ACREF/ENVCD OPERON REPRESSOR-RELATED"/>
    <property type="match status" value="1"/>
</dbReference>
<dbReference type="Pfam" id="PF14278">
    <property type="entry name" value="TetR_C_8"/>
    <property type="match status" value="1"/>
</dbReference>
<dbReference type="SUPFAM" id="SSF46689">
    <property type="entry name" value="Homeodomain-like"/>
    <property type="match status" value="1"/>
</dbReference>
<dbReference type="EMBL" id="AENN01000015">
    <property type="protein sequence ID" value="EFR31221.1"/>
    <property type="molecule type" value="Genomic_DNA"/>
</dbReference>
<dbReference type="InterPro" id="IPR050624">
    <property type="entry name" value="HTH-type_Tx_Regulator"/>
</dbReference>
<dbReference type="Proteomes" id="UP000005990">
    <property type="component" value="Unassembled WGS sequence"/>
</dbReference>
<reference evidence="4 5" key="1">
    <citation type="submission" date="2010-10" db="EMBL/GenBank/DDBJ databases">
        <authorList>
            <person name="Durkin A.S."/>
            <person name="Madupu R."/>
            <person name="Torralba M."/>
            <person name="Gillis M."/>
            <person name="Methe B."/>
            <person name="Sutton G."/>
            <person name="Nelson K.E."/>
        </authorList>
    </citation>
    <scope>NUCLEOTIDE SEQUENCE [LARGE SCALE GENOMIC DNA]</scope>
    <source>
        <strain evidence="4 5">ACS-139-V-Col8</strain>
    </source>
</reference>
<evidence type="ECO:0000313" key="4">
    <source>
        <dbReference type="EMBL" id="EFR31221.1"/>
    </source>
</evidence>
<dbReference type="PANTHER" id="PTHR43479:SF7">
    <property type="entry name" value="TETR-FAMILY TRANSCRIPTIONAL REGULATOR"/>
    <property type="match status" value="1"/>
</dbReference>
<proteinExistence type="predicted"/>
<dbReference type="GO" id="GO:0003677">
    <property type="term" value="F:DNA binding"/>
    <property type="evidence" value="ECO:0007669"/>
    <property type="project" value="UniProtKB-UniRule"/>
</dbReference>
<dbReference type="InterPro" id="IPR039532">
    <property type="entry name" value="TetR_C_Firmicutes"/>
</dbReference>
<accession>E4KPT4</accession>
<dbReference type="InterPro" id="IPR009057">
    <property type="entry name" value="Homeodomain-like_sf"/>
</dbReference>
<dbReference type="Pfam" id="PF00440">
    <property type="entry name" value="TetR_N"/>
    <property type="match status" value="1"/>
</dbReference>
<dbReference type="PROSITE" id="PS50977">
    <property type="entry name" value="HTH_TETR_2"/>
    <property type="match status" value="1"/>
</dbReference>
<keyword evidence="5" id="KW-1185">Reference proteome</keyword>
<comment type="caution">
    <text evidence="4">The sequence shown here is derived from an EMBL/GenBank/DDBJ whole genome shotgun (WGS) entry which is preliminary data.</text>
</comment>
<dbReference type="Gene3D" id="1.10.357.10">
    <property type="entry name" value="Tetracycline Repressor, domain 2"/>
    <property type="match status" value="1"/>
</dbReference>
<evidence type="ECO:0000313" key="5">
    <source>
        <dbReference type="Proteomes" id="UP000005990"/>
    </source>
</evidence>
<feature type="DNA-binding region" description="H-T-H motif" evidence="2">
    <location>
        <begin position="30"/>
        <end position="49"/>
    </location>
</feature>
<keyword evidence="1 2" id="KW-0238">DNA-binding</keyword>